<evidence type="ECO:0000313" key="1">
    <source>
        <dbReference type="EMBL" id="GBM15351.1"/>
    </source>
</evidence>
<name>A0A4Y2DF90_ARAVE</name>
<reference evidence="1 2" key="1">
    <citation type="journal article" date="2019" name="Sci. Rep.">
        <title>Orb-weaving spider Araneus ventricosus genome elucidates the spidroin gene catalogue.</title>
        <authorList>
            <person name="Kono N."/>
            <person name="Nakamura H."/>
            <person name="Ohtoshi R."/>
            <person name="Moran D.A.P."/>
            <person name="Shinohara A."/>
            <person name="Yoshida Y."/>
            <person name="Fujiwara M."/>
            <person name="Mori M."/>
            <person name="Tomita M."/>
            <person name="Arakawa K."/>
        </authorList>
    </citation>
    <scope>NUCLEOTIDE SEQUENCE [LARGE SCALE GENOMIC DNA]</scope>
</reference>
<sequence>LEFPSQRRTFSWITFDLLGYFYAACSVTDSEQSKKKPKTNFFLMQGKEKTTFGTIVCKERVYLSLFAYTVNFGSEDNGRWWKGTGCQDWTEIREDVDRSCFLIRNELGLLNCSFWWIDEMNYQA</sequence>
<keyword evidence="2" id="KW-1185">Reference proteome</keyword>
<feature type="non-terminal residue" evidence="1">
    <location>
        <position position="1"/>
    </location>
</feature>
<protein>
    <submittedName>
        <fullName evidence="1">Uncharacterized protein</fullName>
    </submittedName>
</protein>
<organism evidence="1 2">
    <name type="scientific">Araneus ventricosus</name>
    <name type="common">Orbweaver spider</name>
    <name type="synonym">Epeira ventricosa</name>
    <dbReference type="NCBI Taxonomy" id="182803"/>
    <lineage>
        <taxon>Eukaryota</taxon>
        <taxon>Metazoa</taxon>
        <taxon>Ecdysozoa</taxon>
        <taxon>Arthropoda</taxon>
        <taxon>Chelicerata</taxon>
        <taxon>Arachnida</taxon>
        <taxon>Araneae</taxon>
        <taxon>Araneomorphae</taxon>
        <taxon>Entelegynae</taxon>
        <taxon>Araneoidea</taxon>
        <taxon>Araneidae</taxon>
        <taxon>Araneus</taxon>
    </lineage>
</organism>
<accession>A0A4Y2DF90</accession>
<dbReference type="Proteomes" id="UP000499080">
    <property type="component" value="Unassembled WGS sequence"/>
</dbReference>
<dbReference type="AlphaFoldDB" id="A0A4Y2DF90"/>
<proteinExistence type="predicted"/>
<dbReference type="EMBL" id="BGPR01089454">
    <property type="protein sequence ID" value="GBM15351.1"/>
    <property type="molecule type" value="Genomic_DNA"/>
</dbReference>
<evidence type="ECO:0000313" key="2">
    <source>
        <dbReference type="Proteomes" id="UP000499080"/>
    </source>
</evidence>
<gene>
    <name evidence="1" type="ORF">AVEN_160907_1</name>
</gene>
<comment type="caution">
    <text evidence="1">The sequence shown here is derived from an EMBL/GenBank/DDBJ whole genome shotgun (WGS) entry which is preliminary data.</text>
</comment>